<dbReference type="GO" id="GO:0005739">
    <property type="term" value="C:mitochondrion"/>
    <property type="evidence" value="ECO:0007669"/>
    <property type="project" value="TreeGrafter"/>
</dbReference>
<dbReference type="GO" id="GO:0008017">
    <property type="term" value="F:microtubule binding"/>
    <property type="evidence" value="ECO:0007669"/>
    <property type="project" value="TreeGrafter"/>
</dbReference>
<proteinExistence type="predicted"/>
<dbReference type="Proteomes" id="UP000053660">
    <property type="component" value="Unassembled WGS sequence"/>
</dbReference>
<dbReference type="PANTHER" id="PTHR16056">
    <property type="entry name" value="REGULATOR OF MICROTUBULE DYNAMICS PROTEIN"/>
    <property type="match status" value="1"/>
</dbReference>
<dbReference type="SMART" id="SM00028">
    <property type="entry name" value="TPR"/>
    <property type="match status" value="1"/>
</dbReference>
<dbReference type="GO" id="GO:0097431">
    <property type="term" value="C:mitotic spindle pole"/>
    <property type="evidence" value="ECO:0007669"/>
    <property type="project" value="TreeGrafter"/>
</dbReference>
<dbReference type="SUPFAM" id="SSF48452">
    <property type="entry name" value="TPR-like"/>
    <property type="match status" value="1"/>
</dbReference>
<evidence type="ECO:0000256" key="3">
    <source>
        <dbReference type="ARBA" id="ARBA00023212"/>
    </source>
</evidence>
<dbReference type="InterPro" id="IPR011990">
    <property type="entry name" value="TPR-like_helical_dom_sf"/>
</dbReference>
<keyword evidence="4" id="KW-0802">TPR repeat</keyword>
<dbReference type="GO" id="GO:0005876">
    <property type="term" value="C:spindle microtubule"/>
    <property type="evidence" value="ECO:0007669"/>
    <property type="project" value="TreeGrafter"/>
</dbReference>
<feature type="repeat" description="TPR" evidence="4">
    <location>
        <begin position="167"/>
        <end position="200"/>
    </location>
</feature>
<name>A0A0B1SNM7_OESDE</name>
<organism evidence="5 6">
    <name type="scientific">Oesophagostomum dentatum</name>
    <name type="common">Nodular worm</name>
    <dbReference type="NCBI Taxonomy" id="61180"/>
    <lineage>
        <taxon>Eukaryota</taxon>
        <taxon>Metazoa</taxon>
        <taxon>Ecdysozoa</taxon>
        <taxon>Nematoda</taxon>
        <taxon>Chromadorea</taxon>
        <taxon>Rhabditida</taxon>
        <taxon>Rhabditina</taxon>
        <taxon>Rhabditomorpha</taxon>
        <taxon>Strongyloidea</taxon>
        <taxon>Strongylidae</taxon>
        <taxon>Oesophagostomum</taxon>
    </lineage>
</organism>
<dbReference type="EMBL" id="KN560095">
    <property type="protein sequence ID" value="KHJ86539.1"/>
    <property type="molecule type" value="Genomic_DNA"/>
</dbReference>
<evidence type="ECO:0000313" key="6">
    <source>
        <dbReference type="Proteomes" id="UP000053660"/>
    </source>
</evidence>
<evidence type="ECO:0000256" key="4">
    <source>
        <dbReference type="PROSITE-ProRule" id="PRU00339"/>
    </source>
</evidence>
<accession>A0A0B1SNM7</accession>
<keyword evidence="6" id="KW-1185">Reference proteome</keyword>
<dbReference type="PANTHER" id="PTHR16056:SF16">
    <property type="entry name" value="REGULATOR OF MICROTUBULE DYNAMICS PROTEIN 1"/>
    <property type="match status" value="1"/>
</dbReference>
<protein>
    <submittedName>
        <fullName evidence="5">Tetratricopeptide repeat protein</fullName>
    </submittedName>
</protein>
<dbReference type="AlphaFoldDB" id="A0A0B1SNM7"/>
<gene>
    <name evidence="5" type="ORF">OESDEN_13704</name>
</gene>
<keyword evidence="3" id="KW-0206">Cytoskeleton</keyword>
<dbReference type="OrthoDB" id="69711at2759"/>
<reference evidence="5 6" key="1">
    <citation type="submission" date="2014-03" db="EMBL/GenBank/DDBJ databases">
        <title>Draft genome of the hookworm Oesophagostomum dentatum.</title>
        <authorList>
            <person name="Mitreva M."/>
        </authorList>
    </citation>
    <scope>NUCLEOTIDE SEQUENCE [LARGE SCALE GENOMIC DNA]</scope>
    <source>
        <strain evidence="5 6">OD-Hann</strain>
    </source>
</reference>
<dbReference type="InterPro" id="IPR019734">
    <property type="entry name" value="TPR_rpt"/>
</dbReference>
<comment type="subcellular location">
    <subcellularLocation>
        <location evidence="1">Cytoplasm</location>
        <location evidence="1">Cytoskeleton</location>
    </subcellularLocation>
</comment>
<dbReference type="Pfam" id="PF12895">
    <property type="entry name" value="ANAPC3"/>
    <property type="match status" value="1"/>
</dbReference>
<dbReference type="Gene3D" id="1.25.40.10">
    <property type="entry name" value="Tetratricopeptide repeat domain"/>
    <property type="match status" value="1"/>
</dbReference>
<dbReference type="PROSITE" id="PS50005">
    <property type="entry name" value="TPR"/>
    <property type="match status" value="1"/>
</dbReference>
<evidence type="ECO:0000256" key="1">
    <source>
        <dbReference type="ARBA" id="ARBA00004245"/>
    </source>
</evidence>
<sequence length="264" mass="30394">MFRRIVSRVIAASAGVQMCAAATALTDKQLAKKPEWYRKDVAALEVSLERLGRHGFNTSPSYVKEAYETLMKYEDLPNAEVQWRLARALVEKAFWTKDVHEQERLLHQAKEYAQKGIKLEGEKRCAGAHKWYAIVLTKLQKLEKKANYYEEIVKHLETAASLDKQDAYTVHLLGVAHYKQGNFAKAIEAFENAEKVRERFSPCNLYYMGASLVEMGKKEEGIKKLIAAYRAHAHNEHEIKSRSRARTMLLHLEVDPAEYEIHPY</sequence>
<evidence type="ECO:0000313" key="5">
    <source>
        <dbReference type="EMBL" id="KHJ86539.1"/>
    </source>
</evidence>
<evidence type="ECO:0000256" key="2">
    <source>
        <dbReference type="ARBA" id="ARBA00022490"/>
    </source>
</evidence>
<keyword evidence="2" id="KW-0963">Cytoplasm</keyword>